<proteinExistence type="predicted"/>
<keyword evidence="3" id="KW-1185">Reference proteome</keyword>
<dbReference type="Proteomes" id="UP001457282">
    <property type="component" value="Unassembled WGS sequence"/>
</dbReference>
<dbReference type="AlphaFoldDB" id="A0AAW1WZL7"/>
<gene>
    <name evidence="2" type="ORF">M0R45_026279</name>
</gene>
<accession>A0AAW1WZL7</accession>
<organism evidence="2 3">
    <name type="scientific">Rubus argutus</name>
    <name type="common">Southern blackberry</name>
    <dbReference type="NCBI Taxonomy" id="59490"/>
    <lineage>
        <taxon>Eukaryota</taxon>
        <taxon>Viridiplantae</taxon>
        <taxon>Streptophyta</taxon>
        <taxon>Embryophyta</taxon>
        <taxon>Tracheophyta</taxon>
        <taxon>Spermatophyta</taxon>
        <taxon>Magnoliopsida</taxon>
        <taxon>eudicotyledons</taxon>
        <taxon>Gunneridae</taxon>
        <taxon>Pentapetalae</taxon>
        <taxon>rosids</taxon>
        <taxon>fabids</taxon>
        <taxon>Rosales</taxon>
        <taxon>Rosaceae</taxon>
        <taxon>Rosoideae</taxon>
        <taxon>Rosoideae incertae sedis</taxon>
        <taxon>Rubus</taxon>
    </lineage>
</organism>
<reference evidence="2 3" key="1">
    <citation type="journal article" date="2023" name="G3 (Bethesda)">
        <title>A chromosome-length genome assembly and annotation of blackberry (Rubus argutus, cv. 'Hillquist').</title>
        <authorList>
            <person name="Bruna T."/>
            <person name="Aryal R."/>
            <person name="Dudchenko O."/>
            <person name="Sargent D.J."/>
            <person name="Mead D."/>
            <person name="Buti M."/>
            <person name="Cavallini A."/>
            <person name="Hytonen T."/>
            <person name="Andres J."/>
            <person name="Pham M."/>
            <person name="Weisz D."/>
            <person name="Mascagni F."/>
            <person name="Usai G."/>
            <person name="Natali L."/>
            <person name="Bassil N."/>
            <person name="Fernandez G.E."/>
            <person name="Lomsadze A."/>
            <person name="Armour M."/>
            <person name="Olukolu B."/>
            <person name="Poorten T."/>
            <person name="Britton C."/>
            <person name="Davik J."/>
            <person name="Ashrafi H."/>
            <person name="Aiden E.L."/>
            <person name="Borodovsky M."/>
            <person name="Worthington M."/>
        </authorList>
    </citation>
    <scope>NUCLEOTIDE SEQUENCE [LARGE SCALE GENOMIC DNA]</scope>
    <source>
        <strain evidence="2">PI 553951</strain>
    </source>
</reference>
<sequence length="139" mass="15388">MAISEQGCRRLEEREDWARNLTAEAAGLVAAVMAESEHRCRHGLFERQRRRRRMKGPTEKRQRSSGSGPRIDICWTEKHPIKHGEGPTGLKSGQRGGEDVEMSMGSVSLSGAGLGSRRGIAATEEIGEWLGLNYGDWVN</sequence>
<name>A0AAW1WZL7_RUBAR</name>
<feature type="compositionally biased region" description="Basic and acidic residues" evidence="1">
    <location>
        <begin position="75"/>
        <end position="85"/>
    </location>
</feature>
<dbReference type="EMBL" id="JBEDUW010000005">
    <property type="protein sequence ID" value="KAK9929173.1"/>
    <property type="molecule type" value="Genomic_DNA"/>
</dbReference>
<protein>
    <submittedName>
        <fullName evidence="2">Uncharacterized protein</fullName>
    </submittedName>
</protein>
<evidence type="ECO:0000313" key="2">
    <source>
        <dbReference type="EMBL" id="KAK9929173.1"/>
    </source>
</evidence>
<feature type="region of interest" description="Disordered" evidence="1">
    <location>
        <begin position="40"/>
        <end position="101"/>
    </location>
</feature>
<comment type="caution">
    <text evidence="2">The sequence shown here is derived from an EMBL/GenBank/DDBJ whole genome shotgun (WGS) entry which is preliminary data.</text>
</comment>
<evidence type="ECO:0000313" key="3">
    <source>
        <dbReference type="Proteomes" id="UP001457282"/>
    </source>
</evidence>
<evidence type="ECO:0000256" key="1">
    <source>
        <dbReference type="SAM" id="MobiDB-lite"/>
    </source>
</evidence>